<dbReference type="InterPro" id="IPR027417">
    <property type="entry name" value="P-loop_NTPase"/>
</dbReference>
<proteinExistence type="predicted"/>
<keyword evidence="2" id="KW-1185">Reference proteome</keyword>
<organism evidence="1 2">
    <name type="scientific">Alteromonas aquimaris</name>
    <dbReference type="NCBI Taxonomy" id="2998417"/>
    <lineage>
        <taxon>Bacteria</taxon>
        <taxon>Pseudomonadati</taxon>
        <taxon>Pseudomonadota</taxon>
        <taxon>Gammaproteobacteria</taxon>
        <taxon>Alteromonadales</taxon>
        <taxon>Alteromonadaceae</taxon>
        <taxon>Alteromonas/Salinimonas group</taxon>
        <taxon>Alteromonas</taxon>
    </lineage>
</organism>
<evidence type="ECO:0000313" key="1">
    <source>
        <dbReference type="EMBL" id="MCW8108051.1"/>
    </source>
</evidence>
<name>A0ABT3P5J8_9ALTE</name>
<accession>A0ABT3P5J8</accession>
<dbReference type="SUPFAM" id="SSF52540">
    <property type="entry name" value="P-loop containing nucleoside triphosphate hydrolases"/>
    <property type="match status" value="1"/>
</dbReference>
<reference evidence="1" key="1">
    <citation type="submission" date="2022-11" db="EMBL/GenBank/DDBJ databases">
        <title>Alteromonas sp. nov., isolated from sea water of the Qingdao.</title>
        <authorList>
            <person name="Wang Q."/>
        </authorList>
    </citation>
    <scope>NUCLEOTIDE SEQUENCE</scope>
    <source>
        <strain evidence="1">ASW11-7</strain>
    </source>
</reference>
<sequence length="371" mass="42982">MLAKLREDVIGEGTSTMKTILHIGMGKAGSSTIQNVLLMNREKLLSSGCLYPLDLLPNKNLGGDNQKTLAFAAKNNALSRGYMRRYKVSNANQFAQFKKDVVSAYQKQLKACKQEDYAILSAEQFWSELVSVNEICNLKGLLEEIGFSVERIVFYIREQSAWVNSFLHQKIKEGSLKNFELPFSFNFLFDRLNYLHTSSMWQSVFDEAEIDLRVFDKDCFFKLDLIFDFLHATGKPELIRLLGDYKTFLSNNVNESNYNENICKSIVYFNQVSQKSDYLKKQNLAGRKLAEHLVELDEDKSQRGSVKLITQEEVRNIRAMFESSNKLLFEQYNLNAKDFNFESLDCFPEQKIIPFNQETFFEYYYKSIAKA</sequence>
<dbReference type="EMBL" id="JAPFRD010000006">
    <property type="protein sequence ID" value="MCW8108051.1"/>
    <property type="molecule type" value="Genomic_DNA"/>
</dbReference>
<evidence type="ECO:0000313" key="2">
    <source>
        <dbReference type="Proteomes" id="UP001142810"/>
    </source>
</evidence>
<protein>
    <recommendedName>
        <fullName evidence="3">Sulfotransferase family protein</fullName>
    </recommendedName>
</protein>
<gene>
    <name evidence="1" type="ORF">OPS25_06025</name>
</gene>
<evidence type="ECO:0008006" key="3">
    <source>
        <dbReference type="Google" id="ProtNLM"/>
    </source>
</evidence>
<comment type="caution">
    <text evidence="1">The sequence shown here is derived from an EMBL/GenBank/DDBJ whole genome shotgun (WGS) entry which is preliminary data.</text>
</comment>
<dbReference type="Proteomes" id="UP001142810">
    <property type="component" value="Unassembled WGS sequence"/>
</dbReference>
<dbReference type="RefSeq" id="WP_265616746.1">
    <property type="nucleotide sequence ID" value="NZ_JAPFRD010000006.1"/>
</dbReference>